<gene>
    <name evidence="2" type="ORF">E2C01_005663</name>
</gene>
<proteinExistence type="predicted"/>
<name>A0A5B7CX78_PORTR</name>
<dbReference type="Proteomes" id="UP000324222">
    <property type="component" value="Unassembled WGS sequence"/>
</dbReference>
<feature type="compositionally biased region" description="Low complexity" evidence="1">
    <location>
        <begin position="10"/>
        <end position="26"/>
    </location>
</feature>
<sequence>MHSTFYFRGTSSTTITTNTTTTTTTTTSLTSDTTIIAISESIHLIQARLHSKAVQRKGGGGQELAEFSPAREREQVYT</sequence>
<evidence type="ECO:0000313" key="3">
    <source>
        <dbReference type="Proteomes" id="UP000324222"/>
    </source>
</evidence>
<organism evidence="2 3">
    <name type="scientific">Portunus trituberculatus</name>
    <name type="common">Swimming crab</name>
    <name type="synonym">Neptunus trituberculatus</name>
    <dbReference type="NCBI Taxonomy" id="210409"/>
    <lineage>
        <taxon>Eukaryota</taxon>
        <taxon>Metazoa</taxon>
        <taxon>Ecdysozoa</taxon>
        <taxon>Arthropoda</taxon>
        <taxon>Crustacea</taxon>
        <taxon>Multicrustacea</taxon>
        <taxon>Malacostraca</taxon>
        <taxon>Eumalacostraca</taxon>
        <taxon>Eucarida</taxon>
        <taxon>Decapoda</taxon>
        <taxon>Pleocyemata</taxon>
        <taxon>Brachyura</taxon>
        <taxon>Eubrachyura</taxon>
        <taxon>Portunoidea</taxon>
        <taxon>Portunidae</taxon>
        <taxon>Portuninae</taxon>
        <taxon>Portunus</taxon>
    </lineage>
</organism>
<protein>
    <submittedName>
        <fullName evidence="2">Uncharacterized protein</fullName>
    </submittedName>
</protein>
<feature type="region of interest" description="Disordered" evidence="1">
    <location>
        <begin position="54"/>
        <end position="78"/>
    </location>
</feature>
<evidence type="ECO:0000256" key="1">
    <source>
        <dbReference type="SAM" id="MobiDB-lite"/>
    </source>
</evidence>
<feature type="region of interest" description="Disordered" evidence="1">
    <location>
        <begin position="1"/>
        <end position="26"/>
    </location>
</feature>
<accession>A0A5B7CX78</accession>
<comment type="caution">
    <text evidence="2">The sequence shown here is derived from an EMBL/GenBank/DDBJ whole genome shotgun (WGS) entry which is preliminary data.</text>
</comment>
<reference evidence="2 3" key="1">
    <citation type="submission" date="2019-05" db="EMBL/GenBank/DDBJ databases">
        <title>Another draft genome of Portunus trituberculatus and its Hox gene families provides insights of decapod evolution.</title>
        <authorList>
            <person name="Jeong J.-H."/>
            <person name="Song I."/>
            <person name="Kim S."/>
            <person name="Choi T."/>
            <person name="Kim D."/>
            <person name="Ryu S."/>
            <person name="Kim W."/>
        </authorList>
    </citation>
    <scope>NUCLEOTIDE SEQUENCE [LARGE SCALE GENOMIC DNA]</scope>
    <source>
        <tissue evidence="2">Muscle</tissue>
    </source>
</reference>
<evidence type="ECO:0000313" key="2">
    <source>
        <dbReference type="EMBL" id="MPC12946.1"/>
    </source>
</evidence>
<feature type="compositionally biased region" description="Basic and acidic residues" evidence="1">
    <location>
        <begin position="69"/>
        <end position="78"/>
    </location>
</feature>
<keyword evidence="3" id="KW-1185">Reference proteome</keyword>
<dbReference type="EMBL" id="VSRR010000247">
    <property type="protein sequence ID" value="MPC12946.1"/>
    <property type="molecule type" value="Genomic_DNA"/>
</dbReference>
<dbReference type="AlphaFoldDB" id="A0A5B7CX78"/>